<dbReference type="KEGG" id="arev:RVR_4683"/>
<evidence type="ECO:0000313" key="1">
    <source>
        <dbReference type="EMBL" id="BBA98489.1"/>
    </source>
</evidence>
<dbReference type="InterPro" id="IPR046042">
    <property type="entry name" value="DUF6000"/>
</dbReference>
<gene>
    <name evidence="1" type="ORF">RVR_4683</name>
</gene>
<accession>A0A7U3UTJ2</accession>
<reference evidence="1 2" key="3">
    <citation type="journal article" date="2011" name="Nat. Chem. Biol.">
        <title>Reveromycin A biosynthesis uses RevG and RevJ for stereospecific spiroacetal formation.</title>
        <authorList>
            <person name="Takahashi S."/>
            <person name="Toyoda A."/>
            <person name="Sekiyama Y."/>
            <person name="Takagi H."/>
            <person name="Nogawa T."/>
            <person name="Uramoto M."/>
            <person name="Suzuki R."/>
            <person name="Koshino H."/>
            <person name="Kumano T."/>
            <person name="Panthee S."/>
            <person name="Dairi T."/>
            <person name="Ishikawa J."/>
            <person name="Ikeda H."/>
            <person name="Sakaki Y."/>
            <person name="Osada H."/>
        </authorList>
    </citation>
    <scope>NUCLEOTIDE SEQUENCE [LARGE SCALE GENOMIC DNA]</scope>
    <source>
        <strain evidence="1 2">SN-593</strain>
    </source>
</reference>
<dbReference type="AlphaFoldDB" id="A0A7U3UTJ2"/>
<reference evidence="1 2" key="4">
    <citation type="journal article" date="2020" name="Sci. Rep.">
        <title>beta-carboline chemical signals induce reveromycin production through a LuxR family regulator in Streptomyces sp. SN-593.</title>
        <authorList>
            <person name="Panthee S."/>
            <person name="Kito N."/>
            <person name="Hayashi T."/>
            <person name="Shimizu T."/>
            <person name="Ishikawa J."/>
            <person name="Hamamoto H."/>
            <person name="Osada H."/>
            <person name="Takahashi S."/>
        </authorList>
    </citation>
    <scope>NUCLEOTIDE SEQUENCE [LARGE SCALE GENOMIC DNA]</scope>
    <source>
        <strain evidence="1 2">SN-593</strain>
    </source>
</reference>
<reference evidence="1 2" key="1">
    <citation type="journal article" date="2010" name="J. Bacteriol.">
        <title>Biochemical characterization of a novel indole prenyltransferase from Streptomyces sp. SN-593.</title>
        <authorList>
            <person name="Takahashi S."/>
            <person name="Takagi H."/>
            <person name="Toyoda A."/>
            <person name="Uramoto M."/>
            <person name="Nogawa T."/>
            <person name="Ueki M."/>
            <person name="Sakaki Y."/>
            <person name="Osada H."/>
        </authorList>
    </citation>
    <scope>NUCLEOTIDE SEQUENCE [LARGE SCALE GENOMIC DNA]</scope>
    <source>
        <strain evidence="1 2">SN-593</strain>
    </source>
</reference>
<dbReference type="EMBL" id="AP018365">
    <property type="protein sequence ID" value="BBA98489.1"/>
    <property type="molecule type" value="Genomic_DNA"/>
</dbReference>
<sequence length="222" mass="25089">MELLTPDPQRALELRVTRRYVKAHGRYRYVLSGAALLLPLPRLRLFQRRLRRDARRATAREVETLLRLGRREQGVGLWLIAAGRRVDLRNCLAEMAAEHEHHGMADLGPTAACLGGDQDAATLVRYLRVALPRGDEEGPRMALAALLHLDDRLDAHHAQEFLAADGPWERYAGHAADPDDLRRSIAEYLDLFSGGRPASRAELIRDGTYPPGWRGWHLPPFF</sequence>
<protein>
    <submittedName>
        <fullName evidence="1">Uncharacterized protein</fullName>
    </submittedName>
</protein>
<organism evidence="1 2">
    <name type="scientific">Actinacidiphila reveromycinica</name>
    <dbReference type="NCBI Taxonomy" id="659352"/>
    <lineage>
        <taxon>Bacteria</taxon>
        <taxon>Bacillati</taxon>
        <taxon>Actinomycetota</taxon>
        <taxon>Actinomycetes</taxon>
        <taxon>Kitasatosporales</taxon>
        <taxon>Streptomycetaceae</taxon>
        <taxon>Actinacidiphila</taxon>
    </lineage>
</organism>
<keyword evidence="2" id="KW-1185">Reference proteome</keyword>
<reference evidence="1 2" key="2">
    <citation type="journal article" date="2011" name="J. Antibiot.">
        <title>Furaquinocins I and J: novel polyketide isoprenoid hybrid compounds from Streptomyces reveromyceticus SN-593.</title>
        <authorList>
            <person name="Panthee S."/>
            <person name="Takahashi S."/>
            <person name="Takagi H."/>
            <person name="Nogawa T."/>
            <person name="Oowada E."/>
            <person name="Uramoto M."/>
            <person name="Osada H."/>
        </authorList>
    </citation>
    <scope>NUCLEOTIDE SEQUENCE [LARGE SCALE GENOMIC DNA]</scope>
    <source>
        <strain evidence="1 2">SN-593</strain>
    </source>
</reference>
<dbReference type="Pfam" id="PF19463">
    <property type="entry name" value="DUF6000"/>
    <property type="match status" value="1"/>
</dbReference>
<evidence type="ECO:0000313" key="2">
    <source>
        <dbReference type="Proteomes" id="UP000595703"/>
    </source>
</evidence>
<name>A0A7U3UTJ2_9ACTN</name>
<dbReference type="Proteomes" id="UP000595703">
    <property type="component" value="Chromosome"/>
</dbReference>
<proteinExistence type="predicted"/>